<feature type="non-terminal residue" evidence="4">
    <location>
        <position position="1"/>
    </location>
</feature>
<dbReference type="EMBL" id="LAZR01026578">
    <property type="protein sequence ID" value="KKL68283.1"/>
    <property type="molecule type" value="Genomic_DNA"/>
</dbReference>
<dbReference type="PANTHER" id="PTHR45953:SF1">
    <property type="entry name" value="IDURONATE 2-SULFATASE"/>
    <property type="match status" value="1"/>
</dbReference>
<evidence type="ECO:0000313" key="4">
    <source>
        <dbReference type="EMBL" id="KKL68283.1"/>
    </source>
</evidence>
<reference evidence="4" key="1">
    <citation type="journal article" date="2015" name="Nature">
        <title>Complex archaea that bridge the gap between prokaryotes and eukaryotes.</title>
        <authorList>
            <person name="Spang A."/>
            <person name="Saw J.H."/>
            <person name="Jorgensen S.L."/>
            <person name="Zaremba-Niedzwiedzka K."/>
            <person name="Martijn J."/>
            <person name="Lind A.E."/>
            <person name="van Eijk R."/>
            <person name="Schleper C."/>
            <person name="Guy L."/>
            <person name="Ettema T.J."/>
        </authorList>
    </citation>
    <scope>NUCLEOTIDE SEQUENCE</scope>
</reference>
<proteinExistence type="predicted"/>
<comment type="caution">
    <text evidence="4">The sequence shown here is derived from an EMBL/GenBank/DDBJ whole genome shotgun (WGS) entry which is preliminary data.</text>
</comment>
<gene>
    <name evidence="4" type="ORF">LCGC14_2126510</name>
</gene>
<feature type="domain" description="N-sulphoglucosamine sulphohydrolase C-terminal" evidence="3">
    <location>
        <begin position="26"/>
        <end position="172"/>
    </location>
</feature>
<evidence type="ECO:0000259" key="3">
    <source>
        <dbReference type="Pfam" id="PF16347"/>
    </source>
</evidence>
<dbReference type="InterPro" id="IPR032506">
    <property type="entry name" value="SGSH_C"/>
</dbReference>
<sequence>SLADDTLVVFTSDHGTQVGAHGINAWQKKRPYEESVAVPMIVRLPGVLDGGVRREVLTSPVDLLPTLCGLCDVPVPRTVEGHDLSNAWRGLSGAFEQDAVLMMNFGSAYDYLVDGLEWRALRTKEFAYVRWLDGREELFDLRRDPLEMSNLIDDPDHQDLKTRLIDRMAELMAGVGDELLPAHAYGDWYDAQRRIVRNARGPLGDPEADPDWSLLG</sequence>
<dbReference type="Pfam" id="PF16347">
    <property type="entry name" value="SGSH_C"/>
    <property type="match status" value="1"/>
</dbReference>
<dbReference type="GO" id="GO:0046872">
    <property type="term" value="F:metal ion binding"/>
    <property type="evidence" value="ECO:0007669"/>
    <property type="project" value="UniProtKB-KW"/>
</dbReference>
<evidence type="ECO:0000256" key="2">
    <source>
        <dbReference type="ARBA" id="ARBA00022801"/>
    </source>
</evidence>
<dbReference type="GO" id="GO:0008484">
    <property type="term" value="F:sulfuric ester hydrolase activity"/>
    <property type="evidence" value="ECO:0007669"/>
    <property type="project" value="TreeGrafter"/>
</dbReference>
<accession>A0A0F9E2N9</accession>
<dbReference type="InterPro" id="IPR017850">
    <property type="entry name" value="Alkaline_phosphatase_core_sf"/>
</dbReference>
<dbReference type="GO" id="GO:0005737">
    <property type="term" value="C:cytoplasm"/>
    <property type="evidence" value="ECO:0007669"/>
    <property type="project" value="TreeGrafter"/>
</dbReference>
<name>A0A0F9E2N9_9ZZZZ</name>
<protein>
    <recommendedName>
        <fullName evidence="3">N-sulphoglucosamine sulphohydrolase C-terminal domain-containing protein</fullName>
    </recommendedName>
</protein>
<dbReference type="PANTHER" id="PTHR45953">
    <property type="entry name" value="IDURONATE 2-SULFATASE"/>
    <property type="match status" value="1"/>
</dbReference>
<keyword evidence="2" id="KW-0378">Hydrolase</keyword>
<keyword evidence="1" id="KW-0479">Metal-binding</keyword>
<dbReference type="AlphaFoldDB" id="A0A0F9E2N9"/>
<dbReference type="SUPFAM" id="SSF53649">
    <property type="entry name" value="Alkaline phosphatase-like"/>
    <property type="match status" value="1"/>
</dbReference>
<dbReference type="Gene3D" id="3.40.720.10">
    <property type="entry name" value="Alkaline Phosphatase, subunit A"/>
    <property type="match status" value="1"/>
</dbReference>
<organism evidence="4">
    <name type="scientific">marine sediment metagenome</name>
    <dbReference type="NCBI Taxonomy" id="412755"/>
    <lineage>
        <taxon>unclassified sequences</taxon>
        <taxon>metagenomes</taxon>
        <taxon>ecological metagenomes</taxon>
    </lineage>
</organism>
<evidence type="ECO:0000256" key="1">
    <source>
        <dbReference type="ARBA" id="ARBA00022723"/>
    </source>
</evidence>